<sequence length="77" mass="9063">MPIAHLVAREQQEAEAGRYIAELESSKFEKWWRLNQDQVKAQMKQHNHRPREGDTCGVILIDDDDQQSFFYVADTSR</sequence>
<dbReference type="Proteomes" id="UP001294444">
    <property type="component" value="Unassembled WGS sequence"/>
</dbReference>
<evidence type="ECO:0000313" key="2">
    <source>
        <dbReference type="Proteomes" id="UP001294444"/>
    </source>
</evidence>
<dbReference type="EMBL" id="OAPG01000007">
    <property type="protein sequence ID" value="SNX84563.1"/>
    <property type="molecule type" value="Genomic_DNA"/>
</dbReference>
<comment type="caution">
    <text evidence="1">The sequence shown here is derived from an EMBL/GenBank/DDBJ whole genome shotgun (WGS) entry which is preliminary data.</text>
</comment>
<accession>A0AAJ4XP21</accession>
<reference evidence="1" key="1">
    <citation type="submission" date="2023-10" db="EMBL/GenBank/DDBJ databases">
        <authorList>
            <person name="Guldener U."/>
        </authorList>
    </citation>
    <scope>NUCLEOTIDE SEQUENCE</scope>
    <source>
        <strain evidence="1">Mp4</strain>
    </source>
</reference>
<name>A0AAJ4XP21_9BASI</name>
<keyword evidence="2" id="KW-1185">Reference proteome</keyword>
<dbReference type="AlphaFoldDB" id="A0AAJ4XP21"/>
<evidence type="ECO:0000313" key="1">
    <source>
        <dbReference type="EMBL" id="SNX84563.1"/>
    </source>
</evidence>
<gene>
    <name evidence="1" type="ORF">MEPE_03272</name>
</gene>
<organism evidence="1 2">
    <name type="scientific">Melanopsichium pennsylvanicum</name>
    <dbReference type="NCBI Taxonomy" id="63383"/>
    <lineage>
        <taxon>Eukaryota</taxon>
        <taxon>Fungi</taxon>
        <taxon>Dikarya</taxon>
        <taxon>Basidiomycota</taxon>
        <taxon>Ustilaginomycotina</taxon>
        <taxon>Ustilaginomycetes</taxon>
        <taxon>Ustilaginales</taxon>
        <taxon>Ustilaginaceae</taxon>
        <taxon>Melanopsichium</taxon>
    </lineage>
</organism>
<protein>
    <submittedName>
        <fullName evidence="1">Uncharacterized protein</fullName>
    </submittedName>
</protein>
<proteinExistence type="predicted"/>